<organism evidence="2">
    <name type="scientific">marine sediment metagenome</name>
    <dbReference type="NCBI Taxonomy" id="412755"/>
    <lineage>
        <taxon>unclassified sequences</taxon>
        <taxon>metagenomes</taxon>
        <taxon>ecological metagenomes</taxon>
    </lineage>
</organism>
<keyword evidence="1" id="KW-1133">Transmembrane helix</keyword>
<name>X1CUF5_9ZZZZ</name>
<dbReference type="InterPro" id="IPR023811">
    <property type="entry name" value="CHP04076"/>
</dbReference>
<feature type="transmembrane region" description="Helical" evidence="1">
    <location>
        <begin position="37"/>
        <end position="61"/>
    </location>
</feature>
<comment type="caution">
    <text evidence="2">The sequence shown here is derived from an EMBL/GenBank/DDBJ whole genome shotgun (WGS) entry which is preliminary data.</text>
</comment>
<evidence type="ECO:0008006" key="3">
    <source>
        <dbReference type="Google" id="ProtNLM"/>
    </source>
</evidence>
<protein>
    <recommendedName>
        <fullName evidence="3">TIGR04076 family protein</fullName>
    </recommendedName>
</protein>
<dbReference type="NCBIfam" id="TIGR04076">
    <property type="entry name" value="TIGR04076 family protein"/>
    <property type="match status" value="1"/>
</dbReference>
<dbReference type="AlphaFoldDB" id="X1CUF5"/>
<proteinExistence type="predicted"/>
<gene>
    <name evidence="2" type="ORF">S01H4_52366</name>
</gene>
<keyword evidence="1" id="KW-0812">Transmembrane</keyword>
<feature type="non-terminal residue" evidence="2">
    <location>
        <position position="66"/>
    </location>
</feature>
<keyword evidence="1" id="KW-0472">Membrane</keyword>
<accession>X1CUF5</accession>
<reference evidence="2" key="1">
    <citation type="journal article" date="2014" name="Front. Microbiol.">
        <title>High frequency of phylogenetically diverse reductive dehalogenase-homologous genes in deep subseafloor sedimentary metagenomes.</title>
        <authorList>
            <person name="Kawai M."/>
            <person name="Futagami T."/>
            <person name="Toyoda A."/>
            <person name="Takaki Y."/>
            <person name="Nishi S."/>
            <person name="Hori S."/>
            <person name="Arai W."/>
            <person name="Tsubouchi T."/>
            <person name="Morono Y."/>
            <person name="Uchiyama I."/>
            <person name="Ito T."/>
            <person name="Fujiyama A."/>
            <person name="Inagaki F."/>
            <person name="Takami H."/>
        </authorList>
    </citation>
    <scope>NUCLEOTIDE SEQUENCE</scope>
    <source>
        <strain evidence="2">Expedition CK06-06</strain>
    </source>
</reference>
<dbReference type="EMBL" id="BART01029911">
    <property type="protein sequence ID" value="GAH12121.1"/>
    <property type="molecule type" value="Genomic_DNA"/>
</dbReference>
<sequence length="66" mass="7270">MAKSYKVRVKVISQKGTCEAGHKVGDRWVVDEKTPEGLCLFAFSSLLPSLPALMFGGAFPWEKDPD</sequence>
<evidence type="ECO:0000313" key="2">
    <source>
        <dbReference type="EMBL" id="GAH12121.1"/>
    </source>
</evidence>
<evidence type="ECO:0000256" key="1">
    <source>
        <dbReference type="SAM" id="Phobius"/>
    </source>
</evidence>